<evidence type="ECO:0000313" key="3">
    <source>
        <dbReference type="EMBL" id="TQL77693.1"/>
    </source>
</evidence>
<evidence type="ECO:0000256" key="1">
    <source>
        <dbReference type="SAM" id="MobiDB-lite"/>
    </source>
</evidence>
<feature type="transmembrane region" description="Helical" evidence="2">
    <location>
        <begin position="26"/>
        <end position="52"/>
    </location>
</feature>
<protein>
    <submittedName>
        <fullName evidence="3">Uncharacterized protein</fullName>
    </submittedName>
</protein>
<name>A0A543AYP8_9ACTN</name>
<dbReference type="InParanoid" id="A0A543AYP8"/>
<proteinExistence type="predicted"/>
<dbReference type="AlphaFoldDB" id="A0A543AYP8"/>
<keyword evidence="2" id="KW-0472">Membrane</keyword>
<feature type="transmembrane region" description="Helical" evidence="2">
    <location>
        <begin position="58"/>
        <end position="80"/>
    </location>
</feature>
<sequence length="204" mass="21123">MYDDNAWPQAAGIDAFIEERRRPQRVTVACVALLVAGGASLLSGILYGVFGIAASDGMALVVGLLVGAAIAGWCAVLAKVGWVGRRWAANPARYTGLGLFLLLAVFAALDAPRVMTELGELLGGIYVIPLGAGALSGAVAFVGLLGTSVSEYFDPPVQPSPFANQPQSMMGNDADWGPPRQAPYSPSGQPGYPPGQGYPPPPQR</sequence>
<dbReference type="OrthoDB" id="5195596at2"/>
<dbReference type="RefSeq" id="WP_142040969.1">
    <property type="nucleotide sequence ID" value="NZ_JBHTGS010000001.1"/>
</dbReference>
<accession>A0A543AYP8</accession>
<feature type="region of interest" description="Disordered" evidence="1">
    <location>
        <begin position="156"/>
        <end position="204"/>
    </location>
</feature>
<keyword evidence="4" id="KW-1185">Reference proteome</keyword>
<evidence type="ECO:0000256" key="2">
    <source>
        <dbReference type="SAM" id="Phobius"/>
    </source>
</evidence>
<feature type="transmembrane region" description="Helical" evidence="2">
    <location>
        <begin position="92"/>
        <end position="109"/>
    </location>
</feature>
<dbReference type="EMBL" id="VFOW01000001">
    <property type="protein sequence ID" value="TQL77693.1"/>
    <property type="molecule type" value="Genomic_DNA"/>
</dbReference>
<dbReference type="Proteomes" id="UP000317043">
    <property type="component" value="Unassembled WGS sequence"/>
</dbReference>
<evidence type="ECO:0000313" key="4">
    <source>
        <dbReference type="Proteomes" id="UP000317043"/>
    </source>
</evidence>
<gene>
    <name evidence="3" type="ORF">FB566_3255</name>
</gene>
<keyword evidence="2" id="KW-0812">Transmembrane</keyword>
<organism evidence="3 4">
    <name type="scientific">Stackebrandtia endophytica</name>
    <dbReference type="NCBI Taxonomy" id="1496996"/>
    <lineage>
        <taxon>Bacteria</taxon>
        <taxon>Bacillati</taxon>
        <taxon>Actinomycetota</taxon>
        <taxon>Actinomycetes</taxon>
        <taxon>Glycomycetales</taxon>
        <taxon>Glycomycetaceae</taxon>
        <taxon>Stackebrandtia</taxon>
    </lineage>
</organism>
<feature type="compositionally biased region" description="Polar residues" evidence="1">
    <location>
        <begin position="161"/>
        <end position="170"/>
    </location>
</feature>
<feature type="compositionally biased region" description="Pro residues" evidence="1">
    <location>
        <begin position="191"/>
        <end position="204"/>
    </location>
</feature>
<reference evidence="3 4" key="1">
    <citation type="submission" date="2019-06" db="EMBL/GenBank/DDBJ databases">
        <title>Sequencing the genomes of 1000 actinobacteria strains.</title>
        <authorList>
            <person name="Klenk H.-P."/>
        </authorList>
    </citation>
    <scope>NUCLEOTIDE SEQUENCE [LARGE SCALE GENOMIC DNA]</scope>
    <source>
        <strain evidence="3 4">DSM 45928</strain>
    </source>
</reference>
<comment type="caution">
    <text evidence="3">The sequence shown here is derived from an EMBL/GenBank/DDBJ whole genome shotgun (WGS) entry which is preliminary data.</text>
</comment>
<feature type="transmembrane region" description="Helical" evidence="2">
    <location>
        <begin position="121"/>
        <end position="145"/>
    </location>
</feature>
<keyword evidence="2" id="KW-1133">Transmembrane helix</keyword>